<evidence type="ECO:0000256" key="4">
    <source>
        <dbReference type="ARBA" id="ARBA00022833"/>
    </source>
</evidence>
<keyword evidence="1 6" id="KW-0645">Protease</keyword>
<evidence type="ECO:0000259" key="8">
    <source>
        <dbReference type="Pfam" id="PF08439"/>
    </source>
</evidence>
<dbReference type="InterPro" id="IPR042088">
    <property type="entry name" value="OligoPept_F_C"/>
</dbReference>
<dbReference type="CDD" id="cd09607">
    <property type="entry name" value="M3B_PepF"/>
    <property type="match status" value="1"/>
</dbReference>
<dbReference type="PANTHER" id="PTHR34217:SF1">
    <property type="entry name" value="CARBOXYPEPTIDASE 1"/>
    <property type="match status" value="1"/>
</dbReference>
<comment type="similarity">
    <text evidence="6">Belongs to the peptidase M3 family.</text>
</comment>
<keyword evidence="10" id="KW-1185">Reference proteome</keyword>
<dbReference type="InterPro" id="IPR001333">
    <property type="entry name" value="Peptidase_M32_Taq"/>
</dbReference>
<evidence type="ECO:0000256" key="1">
    <source>
        <dbReference type="ARBA" id="ARBA00022670"/>
    </source>
</evidence>
<dbReference type="PANTHER" id="PTHR34217">
    <property type="entry name" value="METAL-DEPENDENT CARBOXYPEPTIDASE"/>
    <property type="match status" value="1"/>
</dbReference>
<keyword evidence="2 6" id="KW-0479">Metal-binding</keyword>
<dbReference type="RefSeq" id="WP_380771933.1">
    <property type="nucleotide sequence ID" value="NZ_JBHUEO010000004.1"/>
</dbReference>
<dbReference type="Proteomes" id="UP001597301">
    <property type="component" value="Unassembled WGS sequence"/>
</dbReference>
<dbReference type="NCBIfam" id="TIGR02290">
    <property type="entry name" value="M3_fam_3"/>
    <property type="match status" value="1"/>
</dbReference>
<evidence type="ECO:0000256" key="6">
    <source>
        <dbReference type="RuleBase" id="RU003435"/>
    </source>
</evidence>
<dbReference type="Pfam" id="PF08439">
    <property type="entry name" value="Peptidase_M3_N"/>
    <property type="match status" value="1"/>
</dbReference>
<evidence type="ECO:0000256" key="3">
    <source>
        <dbReference type="ARBA" id="ARBA00022801"/>
    </source>
</evidence>
<proteinExistence type="inferred from homology"/>
<protein>
    <submittedName>
        <fullName evidence="9">M3 family oligoendopeptidase</fullName>
        <ecNumber evidence="9">3.4.-.-</ecNumber>
    </submittedName>
</protein>
<dbReference type="InterPro" id="IPR011977">
    <property type="entry name" value="Pept_M3B_clade3"/>
</dbReference>
<accession>A0ABW4KCF2</accession>
<dbReference type="EC" id="3.4.-.-" evidence="9"/>
<dbReference type="EMBL" id="JBHUEO010000004">
    <property type="protein sequence ID" value="MFD1705484.1"/>
    <property type="molecule type" value="Genomic_DNA"/>
</dbReference>
<organism evidence="9 10">
    <name type="scientific">Siminovitchia sediminis</name>
    <dbReference type="NCBI Taxonomy" id="1274353"/>
    <lineage>
        <taxon>Bacteria</taxon>
        <taxon>Bacillati</taxon>
        <taxon>Bacillota</taxon>
        <taxon>Bacilli</taxon>
        <taxon>Bacillales</taxon>
        <taxon>Bacillaceae</taxon>
        <taxon>Siminovitchia</taxon>
    </lineage>
</organism>
<feature type="domain" description="Oligopeptidase F N-terminal" evidence="8">
    <location>
        <begin position="115"/>
        <end position="179"/>
    </location>
</feature>
<keyword evidence="5 6" id="KW-0482">Metalloprotease</keyword>
<comment type="cofactor">
    <cofactor evidence="6">
        <name>Zn(2+)</name>
        <dbReference type="ChEBI" id="CHEBI:29105"/>
    </cofactor>
    <text evidence="6">Binds 1 zinc ion.</text>
</comment>
<dbReference type="Pfam" id="PF01432">
    <property type="entry name" value="Peptidase_M3"/>
    <property type="match status" value="1"/>
</dbReference>
<evidence type="ECO:0000256" key="5">
    <source>
        <dbReference type="ARBA" id="ARBA00023049"/>
    </source>
</evidence>
<evidence type="ECO:0000313" key="9">
    <source>
        <dbReference type="EMBL" id="MFD1705484.1"/>
    </source>
</evidence>
<evidence type="ECO:0000256" key="2">
    <source>
        <dbReference type="ARBA" id="ARBA00022723"/>
    </source>
</evidence>
<name>A0ABW4KCF2_9BACI</name>
<dbReference type="InterPro" id="IPR034006">
    <property type="entry name" value="M3B_PepF_2"/>
</dbReference>
<evidence type="ECO:0000259" key="7">
    <source>
        <dbReference type="Pfam" id="PF01432"/>
    </source>
</evidence>
<feature type="domain" description="Peptidase M3A/M3B catalytic" evidence="7">
    <location>
        <begin position="204"/>
        <end position="575"/>
    </location>
</feature>
<keyword evidence="4 6" id="KW-0862">Zinc</keyword>
<keyword evidence="3 6" id="KW-0378">Hydrolase</keyword>
<dbReference type="InterPro" id="IPR001567">
    <property type="entry name" value="Pept_M3A_M3B_dom"/>
</dbReference>
<reference evidence="10" key="1">
    <citation type="journal article" date="2019" name="Int. J. Syst. Evol. Microbiol.">
        <title>The Global Catalogue of Microorganisms (GCM) 10K type strain sequencing project: providing services to taxonomists for standard genome sequencing and annotation.</title>
        <authorList>
            <consortium name="The Broad Institute Genomics Platform"/>
            <consortium name="The Broad Institute Genome Sequencing Center for Infectious Disease"/>
            <person name="Wu L."/>
            <person name="Ma J."/>
        </authorList>
    </citation>
    <scope>NUCLEOTIDE SEQUENCE [LARGE SCALE GENOMIC DNA]</scope>
    <source>
        <strain evidence="10">CGMCC 1.12295</strain>
    </source>
</reference>
<dbReference type="Gene3D" id="1.10.1370.20">
    <property type="entry name" value="Oligoendopeptidase f, C-terminal domain"/>
    <property type="match status" value="1"/>
</dbReference>
<comment type="caution">
    <text evidence="9">The sequence shown here is derived from an EMBL/GenBank/DDBJ whole genome shotgun (WGS) entry which is preliminary data.</text>
</comment>
<dbReference type="SUPFAM" id="SSF55486">
    <property type="entry name" value="Metalloproteases ('zincins'), catalytic domain"/>
    <property type="match status" value="1"/>
</dbReference>
<gene>
    <name evidence="9" type="ORF">ACFSCZ_01795</name>
</gene>
<evidence type="ECO:0000313" key="10">
    <source>
        <dbReference type="Proteomes" id="UP001597301"/>
    </source>
</evidence>
<dbReference type="GO" id="GO:0016787">
    <property type="term" value="F:hydrolase activity"/>
    <property type="evidence" value="ECO:0007669"/>
    <property type="project" value="UniProtKB-KW"/>
</dbReference>
<dbReference type="InterPro" id="IPR013647">
    <property type="entry name" value="OligopepF_N_dom"/>
</dbReference>
<sequence length="603" mass="69075">MNSHTYSMTWDLDVLFPGGSASAEFSAHVKRTENDIASFTASLEQWSHSGKSVSTLRSLLKKLQQAEMDLEEADSFVTCLQAQNTKDVKANELRGFVTKLKAELRTDLTSFDKALAEIPAATWKQWMEQNELKELAFVLNEKRKQAADQLSKEEEAIIHALSTDGYHGWGELYDTIAGSISIPFQENGDPVHLSAGQAENKFASQDRKLRKRLFYEWEKAWSDKAGLLSDTINHLSGFRLAVYRQRGWDDVVKEALDDNRMSKETLDTMWRVVSQNKEPFTRFLKRKAQLLGVEQLDWYDLDAPAIQSPRTYRYQEGASFIIEHFKEFGEELAEFAEKAFRGRWIEAEDRPGKQPGGFCTSFPLSGQSRIFLTYSGTYENVSTIAHELGHAFHAYAMKDVHPLNTQYAMNVAETASTFAETIVADAALKMAKDDHEKLALLESKIQNSVAYFMNIHARFLFESRFYEERKKGMVSAPRLNQLMEEAQKEAYADSLGQYHPYFWASKLHFYITDVPFYHFPYTFGYLFSLGIYAEAKKHGKGYEQKYMALLKDTGKMRVEELAKKHLDADLTEEGFWQAGVELCIKDIQEFLKMTEPQVSSQDC</sequence>
<dbReference type="Gene3D" id="1.20.140.70">
    <property type="entry name" value="Oligopeptidase f, N-terminal domain"/>
    <property type="match status" value="1"/>
</dbReference>